<dbReference type="Pfam" id="PF25183">
    <property type="entry name" value="OMP_b-brl_4"/>
    <property type="match status" value="1"/>
</dbReference>
<dbReference type="Proteomes" id="UP000245812">
    <property type="component" value="Unassembled WGS sequence"/>
</dbReference>
<sequence>MRKTTRSGTGLALGALACAMGLGLGQGAQAQSTTGSIFGQVAAGRGDSVLIKSSTGVSRQVPLDERGRYAAGQLPVGSYKVVLQRGGQDVETRDDVTVKVGAGTDVSFAAPEARNLAGISVSANALPSIDVTSVDSRTVVTSEQLARLPLGRSAESIALLAPGVANNTGNFKGPTGQSLLSFGGSAASENAYYINGFNTTDPLRGFGGLSLPYGAIEQEEVYTGGYSAQYGRSDGGVINVVGKRGTNEWHFGAQLLWEPAFARARQDNRYYANGLPATPVAGALYSPDGKDGYWSATASAYAGGPLVKDKLFFFVAGEFQKQEGDNVNPVSVAKPEQDYTYKLPRWYAKLDWNITDNHLLELTGASDKYETSGTVYDYDYAARARGARIGPDDDTKNGGDLWTAKYTGYLTDDLTLSAQYGKLKTRAYDAPGAYDPSYTQVTGLTSANPALVGDARNLQPVDSLSSAKRGNRTSNFRVDVSYRLGDHTLGAGIDNQTAKAIDQGSITSGPGYSWSYGQSDPDTPISTGLGVPATGGFPNGAEGYWVSRNVASSLATVRSTQRAQYVEDKWQLNDRWLLSLGLRNDQFENYNSDGDAFITQHKPQWAPRLGFSWDVDGDSSFKVYGNAGRYYLGLPLNPALNAAGAYVSTQQYYTYGGINPDGTPTGLTQISGPVSANNAYGVLPDPKTVSARGMKAEYQDEFILGFTKTAGPAWVYGAKLTQRILRNAIDDYCDFDKVAAKAAALGYDVTLDSNPVSCWLFNPGRANAFTVVDTAGAYHTVTLSNADFGFQRLKRRYYALEAFLEHPFDGRWYGRIDYTFSRSYGNTEGQLRSDLYSQARDSGQTATSTSEDWDNAPIMVNTNGVQNNDHKHQLKLYGYYQLTPEWLVSANLSLISGAPRPCLGYYGEDREDPAGYQNNYHFCWGEPSPPGSHGRLPWYRQLDLGASYRPLFADGRLAFALNVFNVTNSHAVLGIFPQRELAGGPNVENPLYGTPTVQQAPRYVRLSASYDY</sequence>
<keyword evidence="12" id="KW-1185">Reference proteome</keyword>
<organism evidence="11 12">
    <name type="scientific">Fulvimonas soli</name>
    <dbReference type="NCBI Taxonomy" id="155197"/>
    <lineage>
        <taxon>Bacteria</taxon>
        <taxon>Pseudomonadati</taxon>
        <taxon>Pseudomonadota</taxon>
        <taxon>Gammaproteobacteria</taxon>
        <taxon>Lysobacterales</taxon>
        <taxon>Rhodanobacteraceae</taxon>
        <taxon>Fulvimonas</taxon>
    </lineage>
</organism>
<evidence type="ECO:0000256" key="1">
    <source>
        <dbReference type="ARBA" id="ARBA00004571"/>
    </source>
</evidence>
<evidence type="ECO:0000313" key="11">
    <source>
        <dbReference type="EMBL" id="PWK92320.1"/>
    </source>
</evidence>
<dbReference type="Pfam" id="PF07715">
    <property type="entry name" value="Plug"/>
    <property type="match status" value="1"/>
</dbReference>
<dbReference type="Gene3D" id="2.40.170.20">
    <property type="entry name" value="TonB-dependent receptor, beta-barrel domain"/>
    <property type="match status" value="1"/>
</dbReference>
<dbReference type="EMBL" id="QGHC01000002">
    <property type="protein sequence ID" value="PWK92320.1"/>
    <property type="molecule type" value="Genomic_DNA"/>
</dbReference>
<proteinExistence type="inferred from homology"/>
<evidence type="ECO:0000259" key="9">
    <source>
        <dbReference type="Pfam" id="PF07715"/>
    </source>
</evidence>
<reference evidence="11 12" key="1">
    <citation type="submission" date="2018-05" db="EMBL/GenBank/DDBJ databases">
        <title>Genomic Encyclopedia of Type Strains, Phase IV (KMG-IV): sequencing the most valuable type-strain genomes for metagenomic binning, comparative biology and taxonomic classification.</title>
        <authorList>
            <person name="Goeker M."/>
        </authorList>
    </citation>
    <scope>NUCLEOTIDE SEQUENCE [LARGE SCALE GENOMIC DNA]</scope>
    <source>
        <strain evidence="11 12">DSM 14263</strain>
    </source>
</reference>
<evidence type="ECO:0000313" key="12">
    <source>
        <dbReference type="Proteomes" id="UP000245812"/>
    </source>
</evidence>
<keyword evidence="11" id="KW-0675">Receptor</keyword>
<evidence type="ECO:0000256" key="5">
    <source>
        <dbReference type="ARBA" id="ARBA00023136"/>
    </source>
</evidence>
<keyword evidence="4 7" id="KW-0812">Transmembrane</keyword>
<dbReference type="GO" id="GO:0009279">
    <property type="term" value="C:cell outer membrane"/>
    <property type="evidence" value="ECO:0007669"/>
    <property type="project" value="UniProtKB-SubCell"/>
</dbReference>
<dbReference type="PROSITE" id="PS51257">
    <property type="entry name" value="PROKAR_LIPOPROTEIN"/>
    <property type="match status" value="1"/>
</dbReference>
<feature type="chain" id="PRO_5016240727" evidence="8">
    <location>
        <begin position="31"/>
        <end position="1012"/>
    </location>
</feature>
<dbReference type="PANTHER" id="PTHR30069:SF46">
    <property type="entry name" value="OAR PROTEIN"/>
    <property type="match status" value="1"/>
</dbReference>
<dbReference type="GO" id="GO:0044718">
    <property type="term" value="P:siderophore transmembrane transport"/>
    <property type="evidence" value="ECO:0007669"/>
    <property type="project" value="TreeGrafter"/>
</dbReference>
<name>A0A316IHI0_9GAMM</name>
<dbReference type="Gene3D" id="2.170.130.10">
    <property type="entry name" value="TonB-dependent receptor, plug domain"/>
    <property type="match status" value="1"/>
</dbReference>
<feature type="domain" description="TonB-dependent receptor plug" evidence="9">
    <location>
        <begin position="135"/>
        <end position="236"/>
    </location>
</feature>
<dbReference type="InterPro" id="IPR037066">
    <property type="entry name" value="Plug_dom_sf"/>
</dbReference>
<dbReference type="InterPro" id="IPR036942">
    <property type="entry name" value="Beta-barrel_TonB_sf"/>
</dbReference>
<dbReference type="InterPro" id="IPR039426">
    <property type="entry name" value="TonB-dep_rcpt-like"/>
</dbReference>
<evidence type="ECO:0000256" key="6">
    <source>
        <dbReference type="ARBA" id="ARBA00023237"/>
    </source>
</evidence>
<dbReference type="InterPro" id="IPR012910">
    <property type="entry name" value="Plug_dom"/>
</dbReference>
<keyword evidence="2 7" id="KW-0813">Transport</keyword>
<evidence type="ECO:0000256" key="3">
    <source>
        <dbReference type="ARBA" id="ARBA00022452"/>
    </source>
</evidence>
<dbReference type="PROSITE" id="PS52016">
    <property type="entry name" value="TONB_DEPENDENT_REC_3"/>
    <property type="match status" value="1"/>
</dbReference>
<evidence type="ECO:0000256" key="7">
    <source>
        <dbReference type="PROSITE-ProRule" id="PRU01360"/>
    </source>
</evidence>
<keyword evidence="6 7" id="KW-0998">Cell outer membrane</keyword>
<dbReference type="SUPFAM" id="SSF49452">
    <property type="entry name" value="Starch-binding domain-like"/>
    <property type="match status" value="1"/>
</dbReference>
<feature type="domain" description="TonB-dependent transporter Oar-like beta-barrel" evidence="10">
    <location>
        <begin position="344"/>
        <end position="590"/>
    </location>
</feature>
<comment type="caution">
    <text evidence="11">The sequence shown here is derived from an EMBL/GenBank/DDBJ whole genome shotgun (WGS) entry which is preliminary data.</text>
</comment>
<evidence type="ECO:0000256" key="2">
    <source>
        <dbReference type="ARBA" id="ARBA00022448"/>
    </source>
</evidence>
<dbReference type="PANTHER" id="PTHR30069">
    <property type="entry name" value="TONB-DEPENDENT OUTER MEMBRANE RECEPTOR"/>
    <property type="match status" value="1"/>
</dbReference>
<keyword evidence="8" id="KW-0732">Signal</keyword>
<keyword evidence="5 7" id="KW-0472">Membrane</keyword>
<dbReference type="AlphaFoldDB" id="A0A316IHI0"/>
<keyword evidence="3 7" id="KW-1134">Transmembrane beta strand</keyword>
<dbReference type="RefSeq" id="WP_109722169.1">
    <property type="nucleotide sequence ID" value="NZ_MSZV01000002.1"/>
</dbReference>
<evidence type="ECO:0000256" key="8">
    <source>
        <dbReference type="SAM" id="SignalP"/>
    </source>
</evidence>
<comment type="similarity">
    <text evidence="7">Belongs to the TonB-dependent receptor family.</text>
</comment>
<feature type="signal peptide" evidence="8">
    <location>
        <begin position="1"/>
        <end position="30"/>
    </location>
</feature>
<dbReference type="InterPro" id="IPR057601">
    <property type="entry name" value="Oar-like_b-barrel"/>
</dbReference>
<dbReference type="GO" id="GO:0030246">
    <property type="term" value="F:carbohydrate binding"/>
    <property type="evidence" value="ECO:0007669"/>
    <property type="project" value="InterPro"/>
</dbReference>
<dbReference type="OrthoDB" id="9768147at2"/>
<dbReference type="SUPFAM" id="SSF56935">
    <property type="entry name" value="Porins"/>
    <property type="match status" value="1"/>
</dbReference>
<evidence type="ECO:0000259" key="10">
    <source>
        <dbReference type="Pfam" id="PF25183"/>
    </source>
</evidence>
<dbReference type="InterPro" id="IPR013784">
    <property type="entry name" value="Carb-bd-like_fold"/>
</dbReference>
<evidence type="ECO:0000256" key="4">
    <source>
        <dbReference type="ARBA" id="ARBA00022692"/>
    </source>
</evidence>
<dbReference type="GO" id="GO:0015344">
    <property type="term" value="F:siderophore uptake transmembrane transporter activity"/>
    <property type="evidence" value="ECO:0007669"/>
    <property type="project" value="TreeGrafter"/>
</dbReference>
<gene>
    <name evidence="11" type="ORF">C7456_10253</name>
</gene>
<comment type="subcellular location">
    <subcellularLocation>
        <location evidence="1 7">Cell outer membrane</location>
        <topology evidence="1 7">Multi-pass membrane protein</topology>
    </subcellularLocation>
</comment>
<protein>
    <submittedName>
        <fullName evidence="11">TonB-dependent receptor-like protein</fullName>
    </submittedName>
</protein>
<accession>A0A316IHI0</accession>